<name>A0ABQ0Q8Z0_9PROT</name>
<comment type="caution">
    <text evidence="1">The sequence shown here is derived from an EMBL/GenBank/DDBJ whole genome shotgun (WGS) entry which is preliminary data.</text>
</comment>
<reference evidence="1" key="1">
    <citation type="submission" date="2013-04" db="EMBL/GenBank/DDBJ databases">
        <title>The genome sequencing project of 58 acetic acid bacteria.</title>
        <authorList>
            <person name="Okamoto-Kainuma A."/>
            <person name="Ishikawa M."/>
            <person name="Umino S."/>
            <person name="Koizumi Y."/>
            <person name="Shiwa Y."/>
            <person name="Yoshikawa H."/>
            <person name="Matsutani M."/>
            <person name="Matsushita K."/>
        </authorList>
    </citation>
    <scope>NUCLEOTIDE SEQUENCE</scope>
    <source>
        <strain evidence="1">NRIC 0228</strain>
    </source>
</reference>
<dbReference type="RefSeq" id="WP_099181526.1">
    <property type="nucleotide sequence ID" value="NZ_BAQW01000004.1"/>
</dbReference>
<gene>
    <name evidence="1" type="ORF">AA0228_0679</name>
</gene>
<dbReference type="Proteomes" id="UP001061070">
    <property type="component" value="Unassembled WGS sequence"/>
</dbReference>
<protein>
    <submittedName>
        <fullName evidence="1">Uncharacterized protein</fullName>
    </submittedName>
</protein>
<proteinExistence type="predicted"/>
<sequence>MTKMAIIEIGYRNYAMSMTDAMKLISIAQKAVRVEQKDFRGPYYIEENPGEEPFASRMEIADVQKKKISKITAPEILQITHVRKIGKE</sequence>
<accession>A0ABQ0Q8Z0</accession>
<organism evidence="1 2">
    <name type="scientific">Gluconobacter frateurii NRIC 0228</name>
    <dbReference type="NCBI Taxonomy" id="1307946"/>
    <lineage>
        <taxon>Bacteria</taxon>
        <taxon>Pseudomonadati</taxon>
        <taxon>Pseudomonadota</taxon>
        <taxon>Alphaproteobacteria</taxon>
        <taxon>Acetobacterales</taxon>
        <taxon>Acetobacteraceae</taxon>
        <taxon>Gluconobacter</taxon>
    </lineage>
</organism>
<keyword evidence="2" id="KW-1185">Reference proteome</keyword>
<dbReference type="EMBL" id="BAQW01000004">
    <property type="protein sequence ID" value="GBR09449.1"/>
    <property type="molecule type" value="Genomic_DNA"/>
</dbReference>
<evidence type="ECO:0000313" key="2">
    <source>
        <dbReference type="Proteomes" id="UP001061070"/>
    </source>
</evidence>
<evidence type="ECO:0000313" key="1">
    <source>
        <dbReference type="EMBL" id="GBR09449.1"/>
    </source>
</evidence>